<evidence type="ECO:0000313" key="2">
    <source>
        <dbReference type="EMBL" id="EFN62350.1"/>
    </source>
</evidence>
<dbReference type="AlphaFoldDB" id="E2AVS8"/>
<reference evidence="2 3" key="1">
    <citation type="journal article" date="2010" name="Science">
        <title>Genomic comparison of the ants Camponotus floridanus and Harpegnathos saltator.</title>
        <authorList>
            <person name="Bonasio R."/>
            <person name="Zhang G."/>
            <person name="Ye C."/>
            <person name="Mutti N.S."/>
            <person name="Fang X."/>
            <person name="Qin N."/>
            <person name="Donahue G."/>
            <person name="Yang P."/>
            <person name="Li Q."/>
            <person name="Li C."/>
            <person name="Zhang P."/>
            <person name="Huang Z."/>
            <person name="Berger S.L."/>
            <person name="Reinberg D."/>
            <person name="Wang J."/>
            <person name="Liebig J."/>
        </authorList>
    </citation>
    <scope>NUCLEOTIDE SEQUENCE [LARGE SCALE GENOMIC DNA]</scope>
    <source>
        <strain evidence="3">C129</strain>
    </source>
</reference>
<evidence type="ECO:0000313" key="3">
    <source>
        <dbReference type="Proteomes" id="UP000000311"/>
    </source>
</evidence>
<feature type="compositionally biased region" description="Polar residues" evidence="1">
    <location>
        <begin position="148"/>
        <end position="159"/>
    </location>
</feature>
<protein>
    <submittedName>
        <fullName evidence="2">Uncharacterized protein</fullName>
    </submittedName>
</protein>
<proteinExistence type="predicted"/>
<gene>
    <name evidence="2" type="ORF">EAG_01540</name>
</gene>
<accession>E2AVS8</accession>
<feature type="region of interest" description="Disordered" evidence="1">
    <location>
        <begin position="137"/>
        <end position="159"/>
    </location>
</feature>
<dbReference type="EMBL" id="GL443213">
    <property type="protein sequence ID" value="EFN62350.1"/>
    <property type="molecule type" value="Genomic_DNA"/>
</dbReference>
<name>E2AVS8_CAMFO</name>
<dbReference type="InParanoid" id="E2AVS8"/>
<keyword evidence="3" id="KW-1185">Reference proteome</keyword>
<organism evidence="3">
    <name type="scientific">Camponotus floridanus</name>
    <name type="common">Florida carpenter ant</name>
    <dbReference type="NCBI Taxonomy" id="104421"/>
    <lineage>
        <taxon>Eukaryota</taxon>
        <taxon>Metazoa</taxon>
        <taxon>Ecdysozoa</taxon>
        <taxon>Arthropoda</taxon>
        <taxon>Hexapoda</taxon>
        <taxon>Insecta</taxon>
        <taxon>Pterygota</taxon>
        <taxon>Neoptera</taxon>
        <taxon>Endopterygota</taxon>
        <taxon>Hymenoptera</taxon>
        <taxon>Apocrita</taxon>
        <taxon>Aculeata</taxon>
        <taxon>Formicoidea</taxon>
        <taxon>Formicidae</taxon>
        <taxon>Formicinae</taxon>
        <taxon>Camponotus</taxon>
    </lineage>
</organism>
<evidence type="ECO:0000256" key="1">
    <source>
        <dbReference type="SAM" id="MobiDB-lite"/>
    </source>
</evidence>
<dbReference type="Proteomes" id="UP000000311">
    <property type="component" value="Unassembled WGS sequence"/>
</dbReference>
<sequence length="159" mass="17592">MSSGHCDSVSCSSNSLTEDTFRVDAPPLSVLDLDWLEIPKFTIEIDTTAHFVLGQNQSFDNTLELSEAPTFETGKDVVLLAFSDALAAQLEFPNHHFSGICCSCFLPFSGVTVEIHTISRRKPFSLLRFTRGKRENDELGSEMRSADDYQSNKTFAASS</sequence>